<organism evidence="1 2">
    <name type="scientific">Microbacterium kribbense</name>
    <dbReference type="NCBI Taxonomy" id="433645"/>
    <lineage>
        <taxon>Bacteria</taxon>
        <taxon>Bacillati</taxon>
        <taxon>Actinomycetota</taxon>
        <taxon>Actinomycetes</taxon>
        <taxon>Micrococcales</taxon>
        <taxon>Microbacteriaceae</taxon>
        <taxon>Microbacterium</taxon>
    </lineage>
</organism>
<sequence length="92" mass="10919">MNTLLHTERTHPPERLHELTALTTDTRTSLPDRLTLRLGLWLLLTAARHAELRDRRRDDHEAHARRTLARETYLRAEREAAITRAHLTIHYR</sequence>
<gene>
    <name evidence="1" type="ORF">GCM10022240_25910</name>
</gene>
<dbReference type="Proteomes" id="UP001500540">
    <property type="component" value="Unassembled WGS sequence"/>
</dbReference>
<reference evidence="2" key="1">
    <citation type="journal article" date="2019" name="Int. J. Syst. Evol. Microbiol.">
        <title>The Global Catalogue of Microorganisms (GCM) 10K type strain sequencing project: providing services to taxonomists for standard genome sequencing and annotation.</title>
        <authorList>
            <consortium name="The Broad Institute Genomics Platform"/>
            <consortium name="The Broad Institute Genome Sequencing Center for Infectious Disease"/>
            <person name="Wu L."/>
            <person name="Ma J."/>
        </authorList>
    </citation>
    <scope>NUCLEOTIDE SEQUENCE [LARGE SCALE GENOMIC DNA]</scope>
    <source>
        <strain evidence="2">JCM 16950</strain>
    </source>
</reference>
<proteinExistence type="predicted"/>
<evidence type="ECO:0000313" key="1">
    <source>
        <dbReference type="EMBL" id="GAA3772655.1"/>
    </source>
</evidence>
<accession>A0ABP7GR23</accession>
<dbReference type="RefSeq" id="WP_344784261.1">
    <property type="nucleotide sequence ID" value="NZ_BAABAF010000008.1"/>
</dbReference>
<dbReference type="EMBL" id="BAABAF010000008">
    <property type="protein sequence ID" value="GAA3772655.1"/>
    <property type="molecule type" value="Genomic_DNA"/>
</dbReference>
<keyword evidence="2" id="KW-1185">Reference proteome</keyword>
<protein>
    <submittedName>
        <fullName evidence="1">Uncharacterized protein</fullName>
    </submittedName>
</protein>
<evidence type="ECO:0000313" key="2">
    <source>
        <dbReference type="Proteomes" id="UP001500540"/>
    </source>
</evidence>
<name>A0ABP7GR23_9MICO</name>
<comment type="caution">
    <text evidence="1">The sequence shown here is derived from an EMBL/GenBank/DDBJ whole genome shotgun (WGS) entry which is preliminary data.</text>
</comment>